<dbReference type="PANTHER" id="PTHR42732">
    <property type="entry name" value="BETA-GALACTOSIDASE"/>
    <property type="match status" value="1"/>
</dbReference>
<feature type="domain" description="DUF4982" evidence="8">
    <location>
        <begin position="628"/>
        <end position="681"/>
    </location>
</feature>
<name>A0ABR6ZQR0_9BURK</name>
<dbReference type="Pfam" id="PF00703">
    <property type="entry name" value="Glyco_hydro_2"/>
    <property type="match status" value="1"/>
</dbReference>
<dbReference type="RefSeq" id="WP_186947180.1">
    <property type="nucleotide sequence ID" value="NZ_JACOGF010000004.1"/>
</dbReference>
<feature type="domain" description="Glycoside hydrolase family 2 immunoglobulin-like beta-sandwich" evidence="5">
    <location>
        <begin position="186"/>
        <end position="295"/>
    </location>
</feature>
<dbReference type="Pfam" id="PF02836">
    <property type="entry name" value="Glyco_hydro_2_C"/>
    <property type="match status" value="1"/>
</dbReference>
<dbReference type="InterPro" id="IPR032311">
    <property type="entry name" value="DUF4982"/>
</dbReference>
<dbReference type="InterPro" id="IPR006104">
    <property type="entry name" value="Glyco_hydro_2_N"/>
</dbReference>
<dbReference type="SUPFAM" id="SSF49785">
    <property type="entry name" value="Galactose-binding domain-like"/>
    <property type="match status" value="1"/>
</dbReference>
<proteinExistence type="inferred from homology"/>
<evidence type="ECO:0000259" key="8">
    <source>
        <dbReference type="Pfam" id="PF16355"/>
    </source>
</evidence>
<feature type="domain" description="Glycoside hydrolase family 2 catalytic" evidence="6">
    <location>
        <begin position="304"/>
        <end position="525"/>
    </location>
</feature>
<dbReference type="Pfam" id="PF16355">
    <property type="entry name" value="DUF4982"/>
    <property type="match status" value="1"/>
</dbReference>
<dbReference type="InterPro" id="IPR051913">
    <property type="entry name" value="GH2_Domain-Containing"/>
</dbReference>
<dbReference type="Pfam" id="PF18565">
    <property type="entry name" value="Glyco_hydro2_C5"/>
    <property type="match status" value="1"/>
</dbReference>
<accession>A0ABR6ZQR0</accession>
<dbReference type="SUPFAM" id="SSF51445">
    <property type="entry name" value="(Trans)glycosidases"/>
    <property type="match status" value="1"/>
</dbReference>
<dbReference type="InterPro" id="IPR040605">
    <property type="entry name" value="Glyco_hydro2_dom5"/>
</dbReference>
<evidence type="ECO:0000259" key="6">
    <source>
        <dbReference type="Pfam" id="PF02836"/>
    </source>
</evidence>
<protein>
    <submittedName>
        <fullName evidence="10">Glycoside hydrolase family 2 protein</fullName>
    </submittedName>
</protein>
<dbReference type="SUPFAM" id="SSF49303">
    <property type="entry name" value="beta-Galactosidase/glucuronidase domain"/>
    <property type="match status" value="1"/>
</dbReference>
<dbReference type="InterPro" id="IPR006102">
    <property type="entry name" value="Ig-like_GH2"/>
</dbReference>
<dbReference type="InterPro" id="IPR017853">
    <property type="entry name" value="GH"/>
</dbReference>
<evidence type="ECO:0000313" key="11">
    <source>
        <dbReference type="Proteomes" id="UP000650424"/>
    </source>
</evidence>
<dbReference type="Gene3D" id="2.60.120.260">
    <property type="entry name" value="Galactose-binding domain-like"/>
    <property type="match status" value="1"/>
</dbReference>
<dbReference type="Gene3D" id="3.20.20.80">
    <property type="entry name" value="Glycosidases"/>
    <property type="match status" value="1"/>
</dbReference>
<sequence>MGLIRIFLLSLLCTLAISQSMAATENTPRSVQLLSEGWRFSKGDVSGAEQTGFDDSKWRRVSVPHDYSIEGPVAQDNPSGPAGGFFPGGVGWYRQTLHIDALQPGRRSFIVFDGVMANSDVWINGQHLGRRPNGYVSFVHDLTAYLKPGDNIIAVRCDNANEPSLRWYLGAGIYRQVRLVSTGDTHIEPWGTFVSTPKLTNDKATVHVRSSIISPDGGKLALQVRLLDPSGVVLKTASTKAVQAKPGQTLQLETDITVNKPQHWDIDNPVLYTTAVSLLRDGKAVDNEDVAFGIRSFEFNAPKGFFLNGRALKIYGVGLHSDGGAVGAAVPLAVWKRRLTELRKLGVNAIRTAHNAVAPEFLDLCDRMGFLVMDEFFDQWTLAKVPYDYSLHFKNWAERDTADLVKRDRNHASIIIYSIGNEIRDTTQPQVAFEWAKRLIQVHHEIDPTRPVTQALFRPNVTKDYDNGYADLLDVVGQNYREKEILAAYVQKPTRKILGTENTHEVNQWVAVRDHPEYAGQFLWTGVDYLGEAGRWPTIGTGSGLLLSTGLQRPRAFERLSWWSSLPMVKIARRVATVGQNVVEPVFGPGAAPADQPAQAAATARPRFSQPLVADWSPANRESHTETLEIYTNADEIELSLNGQTVANEKRHADATPIVVKLPFAAGSLKAIAKRDGKVVATDELQTAGKAARLQLSADTTLSQHLDDVAHVTVTLVDDKGVRIPDNDTVVEFLAEGEGKVIAVDNGNMQDHDPYQASRRKLYDGNAIAILRANASNGKITVRVRVPAMPDVPESVVSIPVKPAAALVPLRSF</sequence>
<dbReference type="InterPro" id="IPR006101">
    <property type="entry name" value="Glyco_hydro_2"/>
</dbReference>
<keyword evidence="11" id="KW-1185">Reference proteome</keyword>
<comment type="similarity">
    <text evidence="1">Belongs to the glycosyl hydrolase 2 family.</text>
</comment>
<dbReference type="Pfam" id="PF02837">
    <property type="entry name" value="Glyco_hydro_2_N"/>
    <property type="match status" value="1"/>
</dbReference>
<feature type="domain" description="Glycosyl hydrolases family 2 sugar binding" evidence="7">
    <location>
        <begin position="89"/>
        <end position="180"/>
    </location>
</feature>
<evidence type="ECO:0000259" key="9">
    <source>
        <dbReference type="Pfam" id="PF18565"/>
    </source>
</evidence>
<gene>
    <name evidence="10" type="ORF">H8L32_10750</name>
</gene>
<feature type="signal peptide" evidence="4">
    <location>
        <begin position="1"/>
        <end position="22"/>
    </location>
</feature>
<reference evidence="10 11" key="1">
    <citation type="submission" date="2020-08" db="EMBL/GenBank/DDBJ databases">
        <title>Novel species isolated from subtropical streams in China.</title>
        <authorList>
            <person name="Lu H."/>
        </authorList>
    </citation>
    <scope>NUCLEOTIDE SEQUENCE [LARGE SCALE GENOMIC DNA]</scope>
    <source>
        <strain evidence="10 11">CY18W</strain>
    </source>
</reference>
<comment type="caution">
    <text evidence="10">The sequence shown here is derived from an EMBL/GenBank/DDBJ whole genome shotgun (WGS) entry which is preliminary data.</text>
</comment>
<keyword evidence="2 10" id="KW-0378">Hydrolase</keyword>
<evidence type="ECO:0000259" key="5">
    <source>
        <dbReference type="Pfam" id="PF00703"/>
    </source>
</evidence>
<evidence type="ECO:0000256" key="3">
    <source>
        <dbReference type="ARBA" id="ARBA00023295"/>
    </source>
</evidence>
<evidence type="ECO:0000256" key="2">
    <source>
        <dbReference type="ARBA" id="ARBA00022801"/>
    </source>
</evidence>
<dbReference type="Proteomes" id="UP000650424">
    <property type="component" value="Unassembled WGS sequence"/>
</dbReference>
<evidence type="ECO:0000256" key="4">
    <source>
        <dbReference type="SAM" id="SignalP"/>
    </source>
</evidence>
<feature type="domain" description="Glycoside hydrolase family 2" evidence="9">
    <location>
        <begin position="695"/>
        <end position="788"/>
    </location>
</feature>
<feature type="chain" id="PRO_5045564982" evidence="4">
    <location>
        <begin position="23"/>
        <end position="813"/>
    </location>
</feature>
<dbReference type="Gene3D" id="2.60.40.10">
    <property type="entry name" value="Immunoglobulins"/>
    <property type="match status" value="3"/>
</dbReference>
<evidence type="ECO:0000259" key="7">
    <source>
        <dbReference type="Pfam" id="PF02837"/>
    </source>
</evidence>
<dbReference type="InterPro" id="IPR006103">
    <property type="entry name" value="Glyco_hydro_2_cat"/>
</dbReference>
<evidence type="ECO:0000313" key="10">
    <source>
        <dbReference type="EMBL" id="MBC3917954.1"/>
    </source>
</evidence>
<keyword evidence="3" id="KW-0326">Glycosidase</keyword>
<keyword evidence="4" id="KW-0732">Signal</keyword>
<dbReference type="InterPro" id="IPR013783">
    <property type="entry name" value="Ig-like_fold"/>
</dbReference>
<dbReference type="EMBL" id="JACOGF010000004">
    <property type="protein sequence ID" value="MBC3917954.1"/>
    <property type="molecule type" value="Genomic_DNA"/>
</dbReference>
<dbReference type="InterPro" id="IPR008979">
    <property type="entry name" value="Galactose-bd-like_sf"/>
</dbReference>
<organism evidence="10 11">
    <name type="scientific">Undibacterium hunanense</name>
    <dbReference type="NCBI Taxonomy" id="2762292"/>
    <lineage>
        <taxon>Bacteria</taxon>
        <taxon>Pseudomonadati</taxon>
        <taxon>Pseudomonadota</taxon>
        <taxon>Betaproteobacteria</taxon>
        <taxon>Burkholderiales</taxon>
        <taxon>Oxalobacteraceae</taxon>
        <taxon>Undibacterium</taxon>
    </lineage>
</organism>
<evidence type="ECO:0000256" key="1">
    <source>
        <dbReference type="ARBA" id="ARBA00007401"/>
    </source>
</evidence>
<dbReference type="GO" id="GO:0016787">
    <property type="term" value="F:hydrolase activity"/>
    <property type="evidence" value="ECO:0007669"/>
    <property type="project" value="UniProtKB-KW"/>
</dbReference>
<dbReference type="PRINTS" id="PR00132">
    <property type="entry name" value="GLHYDRLASE2"/>
</dbReference>
<dbReference type="InterPro" id="IPR036156">
    <property type="entry name" value="Beta-gal/glucu_dom_sf"/>
</dbReference>
<dbReference type="PANTHER" id="PTHR42732:SF1">
    <property type="entry name" value="BETA-MANNOSIDASE"/>
    <property type="match status" value="1"/>
</dbReference>